<dbReference type="InterPro" id="IPR035897">
    <property type="entry name" value="Toll_tir_struct_dom_sf"/>
</dbReference>
<keyword evidence="1 3" id="KW-0853">WD repeat</keyword>
<dbReference type="OrthoDB" id="134501at2"/>
<dbReference type="Pfam" id="PF13676">
    <property type="entry name" value="TIR_2"/>
    <property type="match status" value="1"/>
</dbReference>
<dbReference type="SUPFAM" id="SSF50952">
    <property type="entry name" value="Soluble quinoprotein glucose dehydrogenase"/>
    <property type="match status" value="1"/>
</dbReference>
<dbReference type="Pfam" id="PF00400">
    <property type="entry name" value="WD40"/>
    <property type="match status" value="10"/>
</dbReference>
<dbReference type="InterPro" id="IPR015943">
    <property type="entry name" value="WD40/YVTN_repeat-like_dom_sf"/>
</dbReference>
<reference evidence="7 8" key="1">
    <citation type="submission" date="2016-06" db="EMBL/GenBank/DDBJ databases">
        <authorList>
            <person name="Kjaerup R.B."/>
            <person name="Dalgaard T.S."/>
            <person name="Juul-Madsen H.R."/>
        </authorList>
    </citation>
    <scope>NUCLEOTIDE SEQUENCE [LARGE SCALE GENOMIC DNA]</scope>
    <source>
        <strain evidence="7 8">E3012</strain>
    </source>
</reference>
<keyword evidence="2" id="KW-0677">Repeat</keyword>
<dbReference type="PROSITE" id="PS50104">
    <property type="entry name" value="TIR"/>
    <property type="match status" value="1"/>
</dbReference>
<evidence type="ECO:0000313" key="7">
    <source>
        <dbReference type="EMBL" id="OCB62316.1"/>
    </source>
</evidence>
<dbReference type="InterPro" id="IPR036322">
    <property type="entry name" value="WD40_repeat_dom_sf"/>
</dbReference>
<dbReference type="PROSITE" id="PS50082">
    <property type="entry name" value="WD_REPEATS_2"/>
    <property type="match status" value="10"/>
</dbReference>
<dbReference type="PANTHER" id="PTHR22847">
    <property type="entry name" value="WD40 REPEAT PROTEIN"/>
    <property type="match status" value="1"/>
</dbReference>
<dbReference type="PRINTS" id="PR00320">
    <property type="entry name" value="GPROTEINBRPT"/>
</dbReference>
<dbReference type="InterPro" id="IPR049052">
    <property type="entry name" value="nSTAND1"/>
</dbReference>
<feature type="repeat" description="WD" evidence="3">
    <location>
        <begin position="1302"/>
        <end position="1327"/>
    </location>
</feature>
<feature type="repeat" description="WD" evidence="3">
    <location>
        <begin position="1034"/>
        <end position="1075"/>
    </location>
</feature>
<keyword evidence="5" id="KW-1133">Transmembrane helix</keyword>
<evidence type="ECO:0000256" key="2">
    <source>
        <dbReference type="ARBA" id="ARBA00022737"/>
    </source>
</evidence>
<dbReference type="InterPro" id="IPR000157">
    <property type="entry name" value="TIR_dom"/>
</dbReference>
<dbReference type="Gene3D" id="2.130.10.10">
    <property type="entry name" value="YVTN repeat-like/Quinoprotein amine dehydrogenase"/>
    <property type="match status" value="4"/>
</dbReference>
<dbReference type="EMBL" id="MBEE01000023">
    <property type="protein sequence ID" value="OCB62316.1"/>
    <property type="molecule type" value="Genomic_DNA"/>
</dbReference>
<dbReference type="PANTHER" id="PTHR22847:SF637">
    <property type="entry name" value="WD REPEAT DOMAIN 5B"/>
    <property type="match status" value="1"/>
</dbReference>
<dbReference type="GO" id="GO:0007165">
    <property type="term" value="P:signal transduction"/>
    <property type="evidence" value="ECO:0007669"/>
    <property type="project" value="InterPro"/>
</dbReference>
<dbReference type="InterPro" id="IPR020472">
    <property type="entry name" value="WD40_PAC1"/>
</dbReference>
<protein>
    <recommendedName>
        <fullName evidence="6">TIR domain-containing protein</fullName>
    </recommendedName>
</protein>
<dbReference type="PROSITE" id="PS50294">
    <property type="entry name" value="WD_REPEATS_REGION"/>
    <property type="match status" value="7"/>
</dbReference>
<dbReference type="SUPFAM" id="SSF50978">
    <property type="entry name" value="WD40 repeat-like"/>
    <property type="match status" value="2"/>
</dbReference>
<dbReference type="SMART" id="SM00320">
    <property type="entry name" value="WD40"/>
    <property type="match status" value="13"/>
</dbReference>
<keyword evidence="4" id="KW-0175">Coiled coil</keyword>
<dbReference type="RefSeq" id="WP_065478461.1">
    <property type="nucleotide sequence ID" value="NZ_MBEE01000023.1"/>
</dbReference>
<feature type="repeat" description="WD" evidence="3">
    <location>
        <begin position="1118"/>
        <end position="1159"/>
    </location>
</feature>
<dbReference type="PROSITE" id="PS00678">
    <property type="entry name" value="WD_REPEATS_1"/>
    <property type="match status" value="6"/>
</dbReference>
<feature type="coiled-coil region" evidence="4">
    <location>
        <begin position="638"/>
        <end position="677"/>
    </location>
</feature>
<dbReference type="Gene3D" id="3.40.50.10140">
    <property type="entry name" value="Toll/interleukin-1 receptor homology (TIR) domain"/>
    <property type="match status" value="1"/>
</dbReference>
<dbReference type="InterPro" id="IPR001680">
    <property type="entry name" value="WD40_rpt"/>
</dbReference>
<gene>
    <name evidence="7" type="ORF">A5677_11765</name>
</gene>
<comment type="caution">
    <text evidence="7">The sequence shown here is derived from an EMBL/GenBank/DDBJ whole genome shotgun (WGS) entry which is preliminary data.</text>
</comment>
<feature type="domain" description="TIR" evidence="6">
    <location>
        <begin position="1"/>
        <end position="151"/>
    </location>
</feature>
<feature type="repeat" description="WD" evidence="3">
    <location>
        <begin position="987"/>
        <end position="1019"/>
    </location>
</feature>
<evidence type="ECO:0000256" key="5">
    <source>
        <dbReference type="SAM" id="Phobius"/>
    </source>
</evidence>
<feature type="repeat" description="WD" evidence="3">
    <location>
        <begin position="1401"/>
        <end position="1432"/>
    </location>
</feature>
<feature type="repeat" description="WD" evidence="3">
    <location>
        <begin position="1251"/>
        <end position="1277"/>
    </location>
</feature>
<evidence type="ECO:0000313" key="8">
    <source>
        <dbReference type="Proteomes" id="UP000092683"/>
    </source>
</evidence>
<evidence type="ECO:0000256" key="4">
    <source>
        <dbReference type="SAM" id="Coils"/>
    </source>
</evidence>
<sequence>MARIFLSHSSVDNAQAVGLCDWLESEGWDDVFLDLDPDRGIAAGERWERALNEAASRCEAVLFLVSQAWLRSDWCLKELSLARKLDKRLLGVLIEPIAPTELPAELSGAWQVVDLASGRDHRQFRVTLPRTHEECHVTFSQEGLKRLRAGLVKAGLDPRFFGWPPESDPDRPPYRGLRPLEAEDAGIFFGRDAPIFEALDQLRKLREDPPPRLLVILGASGAGKSSFLRAGLFARMTRYDRDFLPLPILRPGRAAISGQNGLLRALEAARHAAHISVPRTKLRAAINGGAVTLRPVLQDLVHAAAPTTGDTDAPRNPPTLVISIDQGEELFRAEGHDEAEQLLGLLRGLLSEETPAPIVMIAIRSDAYAQLQEAKALEGLRKVPFDLGPMPHGSYAEVIKGPATRLKGTARQLKIDDALVGVLLRDIEAGGAKDALPLLSFTMERLYLENWGTGALTITEYHDLGGIKGSIEEAVEQALAVDTDPPIPTDRSGRLDLLRRGMIPWLADIDPDTGAPRRRVARLSEIPADCRPLLQNLVEQRLLTTDRVARTGEITIEPAHEALLRQWSLLQGWLTEDAALLAVLEGIKRASRDWARSNNSAAWLIHAADRLAAAEQLGGRPDLAANLDDSDRGYLAACRSAEDERLAAEKRQREAELEAAKQIAAAEKQRAAEARAHAADLHRQSRVLRAVLACTLVVALVAVIAFFMARQERQLAQRNSQDAVAQKLVSEAQAILDRAGNATTETTATPGDDVRALQELAAANKIARKPKDDPLVEALVKRSSTDLISNGAAPVVGVAFADLGHSLAVADSGGLRIWDTSSPEWLDNLRKSPCAVGRSDARSESRGCRSLPVIKSHLTSVAISADGQLVAAGSEEGTVQVWNLNDQQPGPTSLPRPHMGRVSGIALSRDGRRLASAGVDGVIEISHPDGTDMIPIGTTAAVFTVAFNHAGDKLAAGSANGAISIWNVAKVKTMAAADRIPPAAEQSNAHADGVKSVAFGPDDGLIASGGADNMVRLWDSENLRPKGQLPVSGAHGHTAMVTSVSFSADGTRLVSGSNDKTVQLWDVARRQRIGDPLIGHQGLVLSVAIVDHEIVSCGNEHALRFWNAVVGQPPTAPLVGHKGPVTSVAMSPVGDRMASGGVDGTVRLWDFHTDTEVKRMPEPAGVISRVAFNRTGDVVASGSTDGKIRLWDITVDTVMTVDTGRPITAIAMSPVADLLASAGIDGQITFWDVSSPSARPTPLENKDHAIVFDVSFNPRGDRLASGGVDGIVRLWDVTGHQVWEADASAGLPKSFHDRLHLAAAHPGGVLGVAFSPDGNRLASGSTDWGTARLSTAVGVVQRWDVNTGKPIGDPAEIGDAVMGLAFSSRSTGPSQDRIVAGSFDPFTVQLWITANGSQYPFTGHQAQVVTVAVSPDTALIVSGSVDGTLRIWPNPYPRTMSPAEALCAKLTTTISKKHWAEWVSPHIHYRNVCPGLPPTPDEW</sequence>
<evidence type="ECO:0000259" key="6">
    <source>
        <dbReference type="PROSITE" id="PS50104"/>
    </source>
</evidence>
<dbReference type="CDD" id="cd00200">
    <property type="entry name" value="WD40"/>
    <property type="match status" value="2"/>
</dbReference>
<dbReference type="Proteomes" id="UP000092683">
    <property type="component" value="Unassembled WGS sequence"/>
</dbReference>
<feature type="transmembrane region" description="Helical" evidence="5">
    <location>
        <begin position="687"/>
        <end position="709"/>
    </location>
</feature>
<evidence type="ECO:0000256" key="3">
    <source>
        <dbReference type="PROSITE-ProRule" id="PRU00221"/>
    </source>
</evidence>
<feature type="repeat" description="WD" evidence="3">
    <location>
        <begin position="1207"/>
        <end position="1241"/>
    </location>
</feature>
<keyword evidence="5" id="KW-0472">Membrane</keyword>
<evidence type="ECO:0000256" key="1">
    <source>
        <dbReference type="ARBA" id="ARBA00022574"/>
    </source>
</evidence>
<dbReference type="InterPro" id="IPR011041">
    <property type="entry name" value="Quinoprot_gluc/sorb_DH_b-prop"/>
</dbReference>
<proteinExistence type="predicted"/>
<name>A0A1B9DDV5_MYCMA</name>
<feature type="repeat" description="WD" evidence="3">
    <location>
        <begin position="1160"/>
        <end position="1201"/>
    </location>
</feature>
<dbReference type="SUPFAM" id="SSF52200">
    <property type="entry name" value="Toll/Interleukin receptor TIR domain"/>
    <property type="match status" value="1"/>
</dbReference>
<feature type="repeat" description="WD" evidence="3">
    <location>
        <begin position="935"/>
        <end position="976"/>
    </location>
</feature>
<organism evidence="7 8">
    <name type="scientific">Mycobacterium malmoense</name>
    <dbReference type="NCBI Taxonomy" id="1780"/>
    <lineage>
        <taxon>Bacteria</taxon>
        <taxon>Bacillati</taxon>
        <taxon>Actinomycetota</taxon>
        <taxon>Actinomycetes</taxon>
        <taxon>Mycobacteriales</taxon>
        <taxon>Mycobacteriaceae</taxon>
        <taxon>Mycobacterium</taxon>
    </lineage>
</organism>
<accession>A0A1B9DDV5</accession>
<keyword evidence="5" id="KW-0812">Transmembrane</keyword>
<feature type="repeat" description="WD" evidence="3">
    <location>
        <begin position="858"/>
        <end position="892"/>
    </location>
</feature>
<dbReference type="Pfam" id="PF20703">
    <property type="entry name" value="nSTAND1"/>
    <property type="match status" value="1"/>
</dbReference>
<dbReference type="InterPro" id="IPR019775">
    <property type="entry name" value="WD40_repeat_CS"/>
</dbReference>